<evidence type="ECO:0000256" key="2">
    <source>
        <dbReference type="ARBA" id="ARBA00011955"/>
    </source>
</evidence>
<keyword evidence="5 11" id="KW-0808">Transferase</keyword>
<comment type="similarity">
    <text evidence="11">Belongs to the ApbE family.</text>
</comment>
<comment type="catalytic activity">
    <reaction evidence="10 11">
        <text>L-threonyl-[protein] + FAD = FMN-L-threonyl-[protein] + AMP + H(+)</text>
        <dbReference type="Rhea" id="RHEA:36847"/>
        <dbReference type="Rhea" id="RHEA-COMP:11060"/>
        <dbReference type="Rhea" id="RHEA-COMP:11061"/>
        <dbReference type="ChEBI" id="CHEBI:15378"/>
        <dbReference type="ChEBI" id="CHEBI:30013"/>
        <dbReference type="ChEBI" id="CHEBI:57692"/>
        <dbReference type="ChEBI" id="CHEBI:74257"/>
        <dbReference type="ChEBI" id="CHEBI:456215"/>
        <dbReference type="EC" id="2.7.1.180"/>
    </reaction>
</comment>
<keyword evidence="7 11" id="KW-0274">FAD</keyword>
<evidence type="ECO:0000256" key="9">
    <source>
        <dbReference type="ARBA" id="ARBA00031306"/>
    </source>
</evidence>
<keyword evidence="8 11" id="KW-0460">Magnesium</keyword>
<evidence type="ECO:0000256" key="10">
    <source>
        <dbReference type="ARBA" id="ARBA00048540"/>
    </source>
</evidence>
<dbReference type="PANTHER" id="PTHR30040">
    <property type="entry name" value="THIAMINE BIOSYNTHESIS LIPOPROTEIN APBE"/>
    <property type="match status" value="1"/>
</dbReference>
<reference evidence="12 13" key="1">
    <citation type="submission" date="2021-03" db="EMBL/GenBank/DDBJ databases">
        <title>Genomic Encyclopedia of Type Strains, Phase IV (KMG-IV): sequencing the most valuable type-strain genomes for metagenomic binning, comparative biology and taxonomic classification.</title>
        <authorList>
            <person name="Goeker M."/>
        </authorList>
    </citation>
    <scope>NUCLEOTIDE SEQUENCE [LARGE SCALE GENOMIC DNA]</scope>
    <source>
        <strain evidence="12 13">DSM 27512</strain>
    </source>
</reference>
<gene>
    <name evidence="12" type="ORF">J2Z35_001153</name>
</gene>
<evidence type="ECO:0000256" key="11">
    <source>
        <dbReference type="PIRNR" id="PIRNR006268"/>
    </source>
</evidence>
<evidence type="ECO:0000256" key="8">
    <source>
        <dbReference type="ARBA" id="ARBA00022842"/>
    </source>
</evidence>
<dbReference type="InterPro" id="IPR024932">
    <property type="entry name" value="ApbE"/>
</dbReference>
<name>A0ABS4KHU7_9FIRM</name>
<evidence type="ECO:0000256" key="4">
    <source>
        <dbReference type="ARBA" id="ARBA00022630"/>
    </source>
</evidence>
<keyword evidence="12" id="KW-0449">Lipoprotein</keyword>
<protein>
    <recommendedName>
        <fullName evidence="3 11">FAD:protein FMN transferase</fullName>
        <ecNumber evidence="2 11">2.7.1.180</ecNumber>
    </recommendedName>
    <alternativeName>
        <fullName evidence="9 11">Flavin transferase</fullName>
    </alternativeName>
</protein>
<dbReference type="PANTHER" id="PTHR30040:SF2">
    <property type="entry name" value="FAD:PROTEIN FMN TRANSFERASE"/>
    <property type="match status" value="1"/>
</dbReference>
<keyword evidence="6 11" id="KW-0479">Metal-binding</keyword>
<dbReference type="SUPFAM" id="SSF143631">
    <property type="entry name" value="ApbE-like"/>
    <property type="match status" value="1"/>
</dbReference>
<dbReference type="EC" id="2.7.1.180" evidence="2 11"/>
<dbReference type="Proteomes" id="UP001314903">
    <property type="component" value="Unassembled WGS sequence"/>
</dbReference>
<comment type="cofactor">
    <cofactor evidence="1">
        <name>Mg(2+)</name>
        <dbReference type="ChEBI" id="CHEBI:18420"/>
    </cofactor>
</comment>
<proteinExistence type="inferred from homology"/>
<sequence length="348" mass="39096">MFSFLILFIAFSAIGCTEEIPEDETYATEDEESLSGPFFFLNSVMDVRIFDEDNDTEEVRRAISKEVQRIESLMTMRDMNSDVSKINENAGKEPVIIDKDTFHVIERSLYYSEITDGAFDITVGHLVDLWGIGTEDQRLPSEEEINLSLSLIDYSEIELDKKNLSVFLKREGMMIDLGGIAKGYAADRVTSVLAEHNVESAIINLGGDVYVHGDRDNRDFRVGIQDPFSDRGEHMGIYNARDKSIVTSGNYERFFEEDGVTYHHILSTKDGYPVQNNLVSVTIISNLSIDGDALSTAIYAMGIEDGLNLVNNLDDVETIIVTEDKEVYVSNGVMDFFTISDDSFNLKN</sequence>
<evidence type="ECO:0000256" key="3">
    <source>
        <dbReference type="ARBA" id="ARBA00016337"/>
    </source>
</evidence>
<evidence type="ECO:0000256" key="1">
    <source>
        <dbReference type="ARBA" id="ARBA00001946"/>
    </source>
</evidence>
<dbReference type="EMBL" id="JAGGLI010000010">
    <property type="protein sequence ID" value="MBP2027359.1"/>
    <property type="molecule type" value="Genomic_DNA"/>
</dbReference>
<evidence type="ECO:0000313" key="13">
    <source>
        <dbReference type="Proteomes" id="UP001314903"/>
    </source>
</evidence>
<keyword evidence="4 11" id="KW-0285">Flavoprotein</keyword>
<comment type="caution">
    <text evidence="12">The sequence shown here is derived from an EMBL/GenBank/DDBJ whole genome shotgun (WGS) entry which is preliminary data.</text>
</comment>
<evidence type="ECO:0000313" key="12">
    <source>
        <dbReference type="EMBL" id="MBP2027359.1"/>
    </source>
</evidence>
<dbReference type="InterPro" id="IPR003374">
    <property type="entry name" value="ApbE-like_sf"/>
</dbReference>
<evidence type="ECO:0000256" key="5">
    <source>
        <dbReference type="ARBA" id="ARBA00022679"/>
    </source>
</evidence>
<dbReference type="PIRSF" id="PIRSF006268">
    <property type="entry name" value="ApbE"/>
    <property type="match status" value="1"/>
</dbReference>
<evidence type="ECO:0000256" key="7">
    <source>
        <dbReference type="ARBA" id="ARBA00022827"/>
    </source>
</evidence>
<dbReference type="Pfam" id="PF02424">
    <property type="entry name" value="ApbE"/>
    <property type="match status" value="1"/>
</dbReference>
<evidence type="ECO:0000256" key="6">
    <source>
        <dbReference type="ARBA" id="ARBA00022723"/>
    </source>
</evidence>
<accession>A0ABS4KHU7</accession>
<keyword evidence="13" id="KW-1185">Reference proteome</keyword>
<organism evidence="12 13">
    <name type="scientific">Acetoanaerobium pronyense</name>
    <dbReference type="NCBI Taxonomy" id="1482736"/>
    <lineage>
        <taxon>Bacteria</taxon>
        <taxon>Bacillati</taxon>
        <taxon>Bacillota</taxon>
        <taxon>Clostridia</taxon>
        <taxon>Peptostreptococcales</taxon>
        <taxon>Filifactoraceae</taxon>
        <taxon>Acetoanaerobium</taxon>
    </lineage>
</organism>
<dbReference type="Gene3D" id="3.10.520.10">
    <property type="entry name" value="ApbE-like domains"/>
    <property type="match status" value="1"/>
</dbReference>